<dbReference type="Proteomes" id="UP001055811">
    <property type="component" value="Linkage Group LG09"/>
</dbReference>
<accession>A0ACB8Z1D7</accession>
<evidence type="ECO:0000313" key="1">
    <source>
        <dbReference type="EMBL" id="KAI3691276.1"/>
    </source>
</evidence>
<name>A0ACB8Z1D7_CICIN</name>
<protein>
    <submittedName>
        <fullName evidence="1">Uncharacterized protein</fullName>
    </submittedName>
</protein>
<reference evidence="1 2" key="2">
    <citation type="journal article" date="2022" name="Mol. Ecol. Resour.">
        <title>The genomes of chicory, endive, great burdock and yacon provide insights into Asteraceae paleo-polyploidization history and plant inulin production.</title>
        <authorList>
            <person name="Fan W."/>
            <person name="Wang S."/>
            <person name="Wang H."/>
            <person name="Wang A."/>
            <person name="Jiang F."/>
            <person name="Liu H."/>
            <person name="Zhao H."/>
            <person name="Xu D."/>
            <person name="Zhang Y."/>
        </authorList>
    </citation>
    <scope>NUCLEOTIDE SEQUENCE [LARGE SCALE GENOMIC DNA]</scope>
    <source>
        <strain evidence="2">cv. Punajuju</strain>
        <tissue evidence="1">Leaves</tissue>
    </source>
</reference>
<comment type="caution">
    <text evidence="1">The sequence shown here is derived from an EMBL/GenBank/DDBJ whole genome shotgun (WGS) entry which is preliminary data.</text>
</comment>
<sequence>MGSRSDGDGPSTSESLLLIITDGRRQPGSNNSSSPVTAVVVFSTLVAVSGSYVFGCAVGFSSPAQTGIMDDLGLSLEEYSVFGSILTIGAMVGAIMSGKIADKLGRKRTMGLSEIFCLLGWLAILYSKVSWLLDAGRLLIGYGIGVLSYVVPVYIAEITPQTLRGAFTTLNQLMICIGVSVMWIIGTFIPWRTLALIGIIPCMLQIIGLFFIPESPRWLAKIGLWKECESALQRLRGENAEISEEAAEIRDYTETLHQLSETGIFDLFQPEYSKSLIIGVGLMVLQQFGGVNAIAFYASSIFISAGFSSSIGSIAMVIVQVPFNLLGVLLMDVSGRRPLLMVSAAGTCLGCFLTGLSFLLQDLQENKGLSPILALVGVLVFTGSFSLGMGGIPWVIMSEIFPINIKGSAGSLVTVVNWFGSWVVSYAFNFLMEFSTEGTFFMFSSICFVTVLFVAKLVPETKGRTLEEIQASMNPFTVEDDEIDTVEMDFEANEDFITKANNRCKDPFLNTLCDEHLNFRQDMANSDEEIGSLFDDEGDNMDKGHEKDEELGIGVVQHPYV</sequence>
<gene>
    <name evidence="1" type="ORF">L2E82_49558</name>
</gene>
<reference evidence="2" key="1">
    <citation type="journal article" date="2022" name="Mol. Ecol. Resour.">
        <title>The genomes of chicory, endive, great burdock and yacon provide insights into Asteraceae palaeo-polyploidization history and plant inulin production.</title>
        <authorList>
            <person name="Fan W."/>
            <person name="Wang S."/>
            <person name="Wang H."/>
            <person name="Wang A."/>
            <person name="Jiang F."/>
            <person name="Liu H."/>
            <person name="Zhao H."/>
            <person name="Xu D."/>
            <person name="Zhang Y."/>
        </authorList>
    </citation>
    <scope>NUCLEOTIDE SEQUENCE [LARGE SCALE GENOMIC DNA]</scope>
    <source>
        <strain evidence="2">cv. Punajuju</strain>
    </source>
</reference>
<organism evidence="1 2">
    <name type="scientific">Cichorium intybus</name>
    <name type="common">Chicory</name>
    <dbReference type="NCBI Taxonomy" id="13427"/>
    <lineage>
        <taxon>Eukaryota</taxon>
        <taxon>Viridiplantae</taxon>
        <taxon>Streptophyta</taxon>
        <taxon>Embryophyta</taxon>
        <taxon>Tracheophyta</taxon>
        <taxon>Spermatophyta</taxon>
        <taxon>Magnoliopsida</taxon>
        <taxon>eudicotyledons</taxon>
        <taxon>Gunneridae</taxon>
        <taxon>Pentapetalae</taxon>
        <taxon>asterids</taxon>
        <taxon>campanulids</taxon>
        <taxon>Asterales</taxon>
        <taxon>Asteraceae</taxon>
        <taxon>Cichorioideae</taxon>
        <taxon>Cichorieae</taxon>
        <taxon>Cichoriinae</taxon>
        <taxon>Cichorium</taxon>
    </lineage>
</organism>
<keyword evidence="2" id="KW-1185">Reference proteome</keyword>
<proteinExistence type="predicted"/>
<dbReference type="EMBL" id="CM042017">
    <property type="protein sequence ID" value="KAI3691276.1"/>
    <property type="molecule type" value="Genomic_DNA"/>
</dbReference>
<evidence type="ECO:0000313" key="2">
    <source>
        <dbReference type="Proteomes" id="UP001055811"/>
    </source>
</evidence>